<dbReference type="Pfam" id="PF03127">
    <property type="entry name" value="GAT"/>
    <property type="match status" value="1"/>
</dbReference>
<dbReference type="Pfam" id="PF00790">
    <property type="entry name" value="VHS"/>
    <property type="match status" value="1"/>
</dbReference>
<evidence type="ECO:0000256" key="6">
    <source>
        <dbReference type="ARBA" id="ARBA00023054"/>
    </source>
</evidence>
<feature type="domain" description="VHS" evidence="9">
    <location>
        <begin position="32"/>
        <end position="168"/>
    </location>
</feature>
<dbReference type="SUPFAM" id="SSF89009">
    <property type="entry name" value="GAT-like domain"/>
    <property type="match status" value="1"/>
</dbReference>
<dbReference type="InterPro" id="IPR052653">
    <property type="entry name" value="ARF-binding"/>
</dbReference>
<dbReference type="AlphaFoldDB" id="A0A420J218"/>
<dbReference type="SUPFAM" id="SSF49348">
    <property type="entry name" value="Clathrin adaptor appendage domain"/>
    <property type="match status" value="1"/>
</dbReference>
<keyword evidence="4" id="KW-0653">Protein transport</keyword>
<dbReference type="InterPro" id="IPR004152">
    <property type="entry name" value="GAT_dom"/>
</dbReference>
<evidence type="ECO:0000313" key="13">
    <source>
        <dbReference type="Proteomes" id="UP000285405"/>
    </source>
</evidence>
<evidence type="ECO:0000259" key="11">
    <source>
        <dbReference type="PROSITE" id="PS50909"/>
    </source>
</evidence>
<feature type="domain" description="GAE" evidence="10">
    <location>
        <begin position="550"/>
        <end position="668"/>
    </location>
</feature>
<evidence type="ECO:0000256" key="4">
    <source>
        <dbReference type="ARBA" id="ARBA00022927"/>
    </source>
</evidence>
<dbReference type="FunFam" id="1.20.5.170:FF:000024">
    <property type="entry name" value="VHS domain-containing protein"/>
    <property type="match status" value="1"/>
</dbReference>
<dbReference type="InterPro" id="IPR002014">
    <property type="entry name" value="VHS_dom"/>
</dbReference>
<accession>A0A420J218</accession>
<dbReference type="Gene3D" id="1.20.5.170">
    <property type="match status" value="1"/>
</dbReference>
<dbReference type="InterPro" id="IPR008942">
    <property type="entry name" value="ENTH_VHS"/>
</dbReference>
<reference evidence="12 13" key="1">
    <citation type="journal article" date="2018" name="BMC Genomics">
        <title>Comparative genome analyses reveal sequence features reflecting distinct modes of host-adaptation between dicot and monocot powdery mildew.</title>
        <authorList>
            <person name="Wu Y."/>
            <person name="Ma X."/>
            <person name="Pan Z."/>
            <person name="Kale S.D."/>
            <person name="Song Y."/>
            <person name="King H."/>
            <person name="Zhang Q."/>
            <person name="Presley C."/>
            <person name="Deng X."/>
            <person name="Wei C.I."/>
            <person name="Xiao S."/>
        </authorList>
    </citation>
    <scope>NUCLEOTIDE SEQUENCE [LARGE SCALE GENOMIC DNA]</scope>
    <source>
        <strain evidence="12">UCSC1</strain>
    </source>
</reference>
<dbReference type="Pfam" id="PF02883">
    <property type="entry name" value="Alpha_adaptinC2"/>
    <property type="match status" value="1"/>
</dbReference>
<dbReference type="GO" id="GO:0043130">
    <property type="term" value="F:ubiquitin binding"/>
    <property type="evidence" value="ECO:0007669"/>
    <property type="project" value="InterPro"/>
</dbReference>
<evidence type="ECO:0000256" key="1">
    <source>
        <dbReference type="ARBA" id="ARBA00004601"/>
    </source>
</evidence>
<dbReference type="SMART" id="SM00809">
    <property type="entry name" value="Alpha_adaptinC2"/>
    <property type="match status" value="1"/>
</dbReference>
<evidence type="ECO:0000256" key="3">
    <source>
        <dbReference type="ARBA" id="ARBA00022448"/>
    </source>
</evidence>
<dbReference type="PROSITE" id="PS50179">
    <property type="entry name" value="VHS"/>
    <property type="match status" value="1"/>
</dbReference>
<comment type="caution">
    <text evidence="12">The sequence shown here is derived from an EMBL/GenBank/DDBJ whole genome shotgun (WGS) entry which is preliminary data.</text>
</comment>
<dbReference type="FunFam" id="1.20.58.160:FF:000003">
    <property type="entry name" value="VHS domain protein"/>
    <property type="match status" value="1"/>
</dbReference>
<dbReference type="Gene3D" id="1.20.58.160">
    <property type="match status" value="1"/>
</dbReference>
<organism evidence="12 13">
    <name type="scientific">Golovinomyces cichoracearum</name>
    <dbReference type="NCBI Taxonomy" id="62708"/>
    <lineage>
        <taxon>Eukaryota</taxon>
        <taxon>Fungi</taxon>
        <taxon>Dikarya</taxon>
        <taxon>Ascomycota</taxon>
        <taxon>Pezizomycotina</taxon>
        <taxon>Leotiomycetes</taxon>
        <taxon>Erysiphales</taxon>
        <taxon>Erysiphaceae</taxon>
        <taxon>Golovinomyces</taxon>
    </lineage>
</organism>
<keyword evidence="5" id="KW-0333">Golgi apparatus</keyword>
<evidence type="ECO:0000256" key="8">
    <source>
        <dbReference type="ARBA" id="ARBA00065344"/>
    </source>
</evidence>
<dbReference type="InterPro" id="IPR008153">
    <property type="entry name" value="GAE_dom"/>
</dbReference>
<dbReference type="GO" id="GO:0005829">
    <property type="term" value="C:cytosol"/>
    <property type="evidence" value="ECO:0007669"/>
    <property type="project" value="GOC"/>
</dbReference>
<evidence type="ECO:0000259" key="9">
    <source>
        <dbReference type="PROSITE" id="PS50179"/>
    </source>
</evidence>
<dbReference type="PROSITE" id="PS50909">
    <property type="entry name" value="GAT"/>
    <property type="match status" value="1"/>
</dbReference>
<evidence type="ECO:0000313" key="12">
    <source>
        <dbReference type="EMBL" id="RKF80849.1"/>
    </source>
</evidence>
<evidence type="ECO:0000256" key="5">
    <source>
        <dbReference type="ARBA" id="ARBA00023034"/>
    </source>
</evidence>
<dbReference type="GO" id="GO:0006896">
    <property type="term" value="P:Golgi to vacuole transport"/>
    <property type="evidence" value="ECO:0007669"/>
    <property type="project" value="UniProtKB-ARBA"/>
</dbReference>
<proteinExistence type="predicted"/>
<dbReference type="InterPro" id="IPR008152">
    <property type="entry name" value="Clathrin_a/b/g-adaptin_app_Ig"/>
</dbReference>
<dbReference type="CDD" id="cd14235">
    <property type="entry name" value="GAT_GGA_fungi"/>
    <property type="match status" value="1"/>
</dbReference>
<dbReference type="InterPro" id="IPR013041">
    <property type="entry name" value="Clathrin_app_Ig-like_sf"/>
</dbReference>
<evidence type="ECO:0000259" key="10">
    <source>
        <dbReference type="PROSITE" id="PS50180"/>
    </source>
</evidence>
<dbReference type="Gene3D" id="1.25.40.90">
    <property type="match status" value="1"/>
</dbReference>
<dbReference type="GO" id="GO:0043328">
    <property type="term" value="P:protein transport to vacuole involved in ubiquitin-dependent protein catabolic process via the multivesicular body sorting pathway"/>
    <property type="evidence" value="ECO:0007669"/>
    <property type="project" value="UniProtKB-ARBA"/>
</dbReference>
<dbReference type="Proteomes" id="UP000285405">
    <property type="component" value="Unassembled WGS sequence"/>
</dbReference>
<dbReference type="CDD" id="cd16998">
    <property type="entry name" value="VHS_GGA_fungi"/>
    <property type="match status" value="1"/>
</dbReference>
<evidence type="ECO:0000256" key="7">
    <source>
        <dbReference type="ARBA" id="ARBA00053552"/>
    </source>
</evidence>
<sequence>MEAASARMAGRERSSAAGDFGSSPLQRYIKQACSLENFEPNLALNLEIADLINLKKGNAPREAAMTIVSHINHRNPNVSLLALDLLDICVKNCGYPFQLQISMKEFLNELVRRFPERPPIRPTRVQLRILEAIEEWRGTICQTSRYKDDLGYIRDMHRLLSYKGYVFPEVKREAAAVLNPSDALKSAEEMEEEERAAQSAKLQELIRRGGPEDLQEANRLMKIMAGYDTRQKTDYRAKAAEEVGRVQQKARLLEERLETFKVGDTMVEGDVFEELAAALQSAHPKIQKMCEEESEDHEAVAKLFEINDSINRTVERYKLMKKGEIEAASRIAKGTLGTSTGVNSQNELSLIDLDGDESDGNESSINAPTRQKFGLEDDLLELSMGNDNEHSGGVISLGVGNFSSQLITHFHLNKKLTVLDIPRSSSTIHASSYNSDLENLPTNSPIPLNSTSHNKLLSTFGSPHTIPSPAPPQTSLYPQAYESRQNKAFTATSLPLSNQTATSTLKPFSSLPETPSLFDFANQKAPASSIPAVSSDDDDWAFASALPEGLPSSRTLQICQSALIISLHATRLPYSSNEITLSLSFSNVTNEVISDLTFMAAVTKSYNLKLQPQSGRLLQPNEHNGVTQVITLMGVEPGKCDAVRLRWKVSYRLGAKPVSEQGEVTSLGIA</sequence>
<dbReference type="SMART" id="SM00288">
    <property type="entry name" value="VHS"/>
    <property type="match status" value="1"/>
</dbReference>
<comment type="subcellular location">
    <subcellularLocation>
        <location evidence="1">Golgi apparatus</location>
        <location evidence="1">trans-Golgi network</location>
    </subcellularLocation>
</comment>
<keyword evidence="6" id="KW-0175">Coiled coil</keyword>
<dbReference type="GO" id="GO:0005802">
    <property type="term" value="C:trans-Golgi network"/>
    <property type="evidence" value="ECO:0007669"/>
    <property type="project" value="TreeGrafter"/>
</dbReference>
<dbReference type="OrthoDB" id="2018246at2759"/>
<name>A0A420J218_9PEZI</name>
<evidence type="ECO:0000256" key="2">
    <source>
        <dbReference type="ARBA" id="ARBA00011446"/>
    </source>
</evidence>
<comment type="subunit">
    <text evidence="2">Component of the ESCRT-0 complex composed of HSE1 and VPS27.</text>
</comment>
<feature type="domain" description="GAT" evidence="11">
    <location>
        <begin position="195"/>
        <end position="322"/>
    </location>
</feature>
<comment type="function">
    <text evidence="7">May play a role in the regulation of membrane traffic through the trans-Golgi network.</text>
</comment>
<dbReference type="PANTHER" id="PTHR47180:SF1">
    <property type="entry name" value="ADP-RIBOSYLATION FACTOR-BINDING PROTEIN GGA1-RELATED"/>
    <property type="match status" value="1"/>
</dbReference>
<dbReference type="Gene3D" id="2.60.40.1230">
    <property type="match status" value="1"/>
</dbReference>
<keyword evidence="3" id="KW-0813">Transport</keyword>
<dbReference type="GO" id="GO:0006895">
    <property type="term" value="P:Golgi to endosome transport"/>
    <property type="evidence" value="ECO:0007669"/>
    <property type="project" value="TreeGrafter"/>
</dbReference>
<gene>
    <name evidence="12" type="ORF">GcC1_032016</name>
</gene>
<dbReference type="EMBL" id="MCBR01003247">
    <property type="protein sequence ID" value="RKF80849.1"/>
    <property type="molecule type" value="Genomic_DNA"/>
</dbReference>
<protein>
    <submittedName>
        <fullName evidence="12">Putative ADP-ribosylation factor-binding protein C25H2.16c</fullName>
    </submittedName>
</protein>
<dbReference type="FunFam" id="1.25.40.90:FF:000008">
    <property type="entry name" value="VHS domain protein"/>
    <property type="match status" value="1"/>
</dbReference>
<comment type="subunit">
    <text evidence="8">Binds to ARF1 and ARF2.</text>
</comment>
<dbReference type="InterPro" id="IPR038425">
    <property type="entry name" value="GAT_sf"/>
</dbReference>
<dbReference type="PANTHER" id="PTHR47180">
    <property type="entry name" value="ADP-RIBOSYLATION FACTOR-BINDING PROTEIN GGA1-RELATED"/>
    <property type="match status" value="1"/>
</dbReference>
<dbReference type="SUPFAM" id="SSF48464">
    <property type="entry name" value="ENTH/VHS domain"/>
    <property type="match status" value="1"/>
</dbReference>
<dbReference type="GO" id="GO:0035091">
    <property type="term" value="F:phosphatidylinositol binding"/>
    <property type="evidence" value="ECO:0007669"/>
    <property type="project" value="InterPro"/>
</dbReference>
<dbReference type="PROSITE" id="PS50180">
    <property type="entry name" value="GAE"/>
    <property type="match status" value="1"/>
</dbReference>